<dbReference type="GO" id="GO:0005886">
    <property type="term" value="C:plasma membrane"/>
    <property type="evidence" value="ECO:0007669"/>
    <property type="project" value="UniProtKB-SubCell"/>
</dbReference>
<keyword evidence="3 6" id="KW-0812">Transmembrane</keyword>
<keyword evidence="2" id="KW-1003">Cell membrane</keyword>
<comment type="caution">
    <text evidence="7">The sequence shown here is derived from an EMBL/GenBank/DDBJ whole genome shotgun (WGS) entry which is preliminary data.</text>
</comment>
<dbReference type="Pfam" id="PF03899">
    <property type="entry name" value="ATP-synt_I"/>
    <property type="match status" value="1"/>
</dbReference>
<name>A0A066ZQR0_HYDMR</name>
<evidence type="ECO:0000256" key="5">
    <source>
        <dbReference type="ARBA" id="ARBA00023136"/>
    </source>
</evidence>
<evidence type="ECO:0000256" key="6">
    <source>
        <dbReference type="SAM" id="Phobius"/>
    </source>
</evidence>
<proteinExistence type="predicted"/>
<evidence type="ECO:0000256" key="3">
    <source>
        <dbReference type="ARBA" id="ARBA00022692"/>
    </source>
</evidence>
<dbReference type="Proteomes" id="UP000027341">
    <property type="component" value="Unassembled WGS sequence"/>
</dbReference>
<keyword evidence="5 6" id="KW-0472">Membrane</keyword>
<evidence type="ECO:0000256" key="1">
    <source>
        <dbReference type="ARBA" id="ARBA00004651"/>
    </source>
</evidence>
<feature type="transmembrane region" description="Helical" evidence="6">
    <location>
        <begin position="35"/>
        <end position="54"/>
    </location>
</feature>
<evidence type="ECO:0000256" key="2">
    <source>
        <dbReference type="ARBA" id="ARBA00022475"/>
    </source>
</evidence>
<organism evidence="7 8">
    <name type="scientific">Hydrogenovibrio marinus</name>
    <dbReference type="NCBI Taxonomy" id="28885"/>
    <lineage>
        <taxon>Bacteria</taxon>
        <taxon>Pseudomonadati</taxon>
        <taxon>Pseudomonadota</taxon>
        <taxon>Gammaproteobacteria</taxon>
        <taxon>Thiotrichales</taxon>
        <taxon>Piscirickettsiaceae</taxon>
        <taxon>Hydrogenovibrio</taxon>
    </lineage>
</organism>
<gene>
    <name evidence="7" type="ORF">EI16_07565</name>
</gene>
<evidence type="ECO:0000256" key="4">
    <source>
        <dbReference type="ARBA" id="ARBA00022989"/>
    </source>
</evidence>
<dbReference type="AlphaFoldDB" id="A0A066ZQR0"/>
<comment type="subcellular location">
    <subcellularLocation>
        <location evidence="1">Cell membrane</location>
        <topology evidence="1">Multi-pass membrane protein</topology>
    </subcellularLocation>
</comment>
<dbReference type="EMBL" id="JMIU01000001">
    <property type="protein sequence ID" value="KDN96138.1"/>
    <property type="molecule type" value="Genomic_DNA"/>
</dbReference>
<evidence type="ECO:0008006" key="9">
    <source>
        <dbReference type="Google" id="ProtNLM"/>
    </source>
</evidence>
<evidence type="ECO:0000313" key="7">
    <source>
        <dbReference type="EMBL" id="KDN96138.1"/>
    </source>
</evidence>
<accession>A0A066ZQR0</accession>
<keyword evidence="4 6" id="KW-1133">Transmembrane helix</keyword>
<feature type="transmembrane region" description="Helical" evidence="6">
    <location>
        <begin position="66"/>
        <end position="90"/>
    </location>
</feature>
<evidence type="ECO:0000313" key="8">
    <source>
        <dbReference type="Proteomes" id="UP000027341"/>
    </source>
</evidence>
<keyword evidence="8" id="KW-1185">Reference proteome</keyword>
<dbReference type="InterPro" id="IPR005598">
    <property type="entry name" value="ATP_synth_I"/>
</dbReference>
<reference evidence="7 8" key="1">
    <citation type="submission" date="2014-04" db="EMBL/GenBank/DDBJ databases">
        <title>Draft genome sequence of Hydrogenovibrio marinus MH-110, a model organism for aerobic H2 metabolism.</title>
        <authorList>
            <person name="Cha H.J."/>
            <person name="Jo B.H."/>
            <person name="Hwang B.H."/>
        </authorList>
    </citation>
    <scope>NUCLEOTIDE SEQUENCE [LARGE SCALE GENOMIC DNA]</scope>
    <source>
        <strain evidence="7 8">MH-110</strain>
    </source>
</reference>
<sequence>MQNRSMSQSLMIQGLIGLVVLVAFAFKGLWASALYGLFIGLVNVVLLGWTFQKANQRAAENPKSGILILYLSAVIRFVLLAVLFVLGLSLLKLDPMAVVLTFVLMQAGQMFNLKGKRRLTD</sequence>
<dbReference type="STRING" id="28885.EI16_07565"/>
<protein>
    <recommendedName>
        <fullName evidence="9">ATP synthase subunit I</fullName>
    </recommendedName>
</protein>
<feature type="transmembrane region" description="Helical" evidence="6">
    <location>
        <begin position="96"/>
        <end position="113"/>
    </location>
</feature>